<feature type="signal peptide" evidence="2">
    <location>
        <begin position="1"/>
        <end position="37"/>
    </location>
</feature>
<feature type="region of interest" description="Disordered" evidence="1">
    <location>
        <begin position="192"/>
        <end position="219"/>
    </location>
</feature>
<evidence type="ECO:0000313" key="3">
    <source>
        <dbReference type="EMBL" id="MBB2157228.1"/>
    </source>
</evidence>
<feature type="chain" id="PRO_5031444689" evidence="2">
    <location>
        <begin position="38"/>
        <end position="328"/>
    </location>
</feature>
<proteinExistence type="predicted"/>
<keyword evidence="2" id="KW-0732">Signal</keyword>
<reference evidence="3 4" key="1">
    <citation type="submission" date="2020-04" db="EMBL/GenBank/DDBJ databases">
        <title>Description of novel Gluconacetobacter.</title>
        <authorList>
            <person name="Sombolestani A."/>
        </authorList>
    </citation>
    <scope>NUCLEOTIDE SEQUENCE [LARGE SCALE GENOMIC DNA]</scope>
    <source>
        <strain evidence="3 4">LMG 7603</strain>
    </source>
</reference>
<dbReference type="EMBL" id="JABEQG010000026">
    <property type="protein sequence ID" value="MBB2157228.1"/>
    <property type="molecule type" value="Genomic_DNA"/>
</dbReference>
<name>A0A7W4NL19_GLUDI</name>
<accession>A0A7W4NL19</accession>
<sequence>MLINKCYSRDSAADRRVSAQVVLALASVIAMAAPAFAASERTVERAGSWSDVIADEATVWVVSTQSGIKVRVAPMPDGSSLAMEVIADPSVESQDASFSAGEFSLPLQRISTSQQSVLFGTSIPAQSLPSFIHAFTHERTATIRLGEVTDEISLDGTSAAVSGLSFYAQEHRIALPAPFATGDAPVVPDAATEQAAVSPADPGVPTAPAPPPSTPPAITSSCRDNWKACHDNEDLMNNYHGVAEARAKCQEEGDRRAAFGTPKWPGFWSGGSFGHFDAGSDGPRTGRLTIVEPDAQFQNQFGAMAHSTVLCLYDFDQKTVQSIQISPN</sequence>
<protein>
    <submittedName>
        <fullName evidence="3">Uncharacterized protein</fullName>
    </submittedName>
</protein>
<evidence type="ECO:0000313" key="4">
    <source>
        <dbReference type="Proteomes" id="UP000550787"/>
    </source>
</evidence>
<dbReference type="AlphaFoldDB" id="A0A7W4NL19"/>
<dbReference type="Proteomes" id="UP000550787">
    <property type="component" value="Unassembled WGS sequence"/>
</dbReference>
<evidence type="ECO:0000256" key="2">
    <source>
        <dbReference type="SAM" id="SignalP"/>
    </source>
</evidence>
<comment type="caution">
    <text evidence="3">The sequence shown here is derived from an EMBL/GenBank/DDBJ whole genome shotgun (WGS) entry which is preliminary data.</text>
</comment>
<evidence type="ECO:0000256" key="1">
    <source>
        <dbReference type="SAM" id="MobiDB-lite"/>
    </source>
</evidence>
<gene>
    <name evidence="3" type="ORF">HLH33_13055</name>
</gene>
<organism evidence="3 4">
    <name type="scientific">Gluconacetobacter diazotrophicus</name>
    <name type="common">Acetobacter diazotrophicus</name>
    <dbReference type="NCBI Taxonomy" id="33996"/>
    <lineage>
        <taxon>Bacteria</taxon>
        <taxon>Pseudomonadati</taxon>
        <taxon>Pseudomonadota</taxon>
        <taxon>Alphaproteobacteria</taxon>
        <taxon>Acetobacterales</taxon>
        <taxon>Acetobacteraceae</taxon>
        <taxon>Gluconacetobacter</taxon>
    </lineage>
</organism>
<feature type="compositionally biased region" description="Pro residues" evidence="1">
    <location>
        <begin position="205"/>
        <end position="215"/>
    </location>
</feature>